<dbReference type="Proteomes" id="UP000697107">
    <property type="component" value="Unassembled WGS sequence"/>
</dbReference>
<keyword evidence="7" id="KW-1185">Reference proteome</keyword>
<dbReference type="EMBL" id="RCMK01000767">
    <property type="protein sequence ID" value="KAG2913113.1"/>
    <property type="molecule type" value="Genomic_DNA"/>
</dbReference>
<organism evidence="6 7">
    <name type="scientific">Phytophthora cactorum</name>
    <dbReference type="NCBI Taxonomy" id="29920"/>
    <lineage>
        <taxon>Eukaryota</taxon>
        <taxon>Sar</taxon>
        <taxon>Stramenopiles</taxon>
        <taxon>Oomycota</taxon>
        <taxon>Peronosporomycetes</taxon>
        <taxon>Peronosporales</taxon>
        <taxon>Peronosporaceae</taxon>
        <taxon>Phytophthora</taxon>
    </lineage>
</organism>
<evidence type="ECO:0000313" key="7">
    <source>
        <dbReference type="Proteomes" id="UP000251314"/>
    </source>
</evidence>
<evidence type="ECO:0000313" key="3">
    <source>
        <dbReference type="EMBL" id="KAG2913113.1"/>
    </source>
</evidence>
<protein>
    <submittedName>
        <fullName evidence="6">Uncharacterized protein</fullName>
    </submittedName>
</protein>
<dbReference type="EMBL" id="RCMV01000767">
    <property type="protein sequence ID" value="KAG3213121.1"/>
    <property type="molecule type" value="Genomic_DNA"/>
</dbReference>
<dbReference type="Proteomes" id="UP000736787">
    <property type="component" value="Unassembled WGS sequence"/>
</dbReference>
<dbReference type="Proteomes" id="UP000774804">
    <property type="component" value="Unassembled WGS sequence"/>
</dbReference>
<proteinExistence type="predicted"/>
<evidence type="ECO:0000313" key="5">
    <source>
        <dbReference type="EMBL" id="KAG3213121.1"/>
    </source>
</evidence>
<dbReference type="Proteomes" id="UP000760860">
    <property type="component" value="Unassembled WGS sequence"/>
</dbReference>
<reference evidence="5" key="2">
    <citation type="submission" date="2018-05" db="EMBL/GenBank/DDBJ databases">
        <title>Effector identification in a new, highly contiguous assembly of the strawberry crown rot pathogen Phytophthora cactorum.</title>
        <authorList>
            <person name="Armitage A.D."/>
            <person name="Nellist C.F."/>
            <person name="Bates H."/>
            <person name="Vickerstaff R.J."/>
            <person name="Harrison R.J."/>
        </authorList>
    </citation>
    <scope>NUCLEOTIDE SEQUENCE</scope>
    <source>
        <strain evidence="1">15-7</strain>
        <strain evidence="2">4032</strain>
        <strain evidence="3">4040</strain>
        <strain evidence="4">P415</strain>
        <strain evidence="5">P421</strain>
    </source>
</reference>
<comment type="caution">
    <text evidence="6">The sequence shown here is derived from an EMBL/GenBank/DDBJ whole genome shotgun (WGS) entry which is preliminary data.</text>
</comment>
<evidence type="ECO:0000313" key="1">
    <source>
        <dbReference type="EMBL" id="KAG2848739.1"/>
    </source>
</evidence>
<evidence type="ECO:0000313" key="2">
    <source>
        <dbReference type="EMBL" id="KAG2898402.1"/>
    </source>
</evidence>
<dbReference type="AlphaFoldDB" id="A0A329SF86"/>
<dbReference type="EMBL" id="MJFZ01000168">
    <property type="protein sequence ID" value="RAW35444.1"/>
    <property type="molecule type" value="Genomic_DNA"/>
</dbReference>
<dbReference type="EMBL" id="RCML01000778">
    <property type="protein sequence ID" value="KAG2969615.1"/>
    <property type="molecule type" value="Genomic_DNA"/>
</dbReference>
<accession>A0A329SF86</accession>
<dbReference type="Proteomes" id="UP000735874">
    <property type="component" value="Unassembled WGS sequence"/>
</dbReference>
<evidence type="ECO:0000313" key="4">
    <source>
        <dbReference type="EMBL" id="KAG2969615.1"/>
    </source>
</evidence>
<gene>
    <name evidence="6" type="ORF">PC110_g8259</name>
    <name evidence="1" type="ORF">PC113_g17514</name>
    <name evidence="2" type="ORF">PC115_g16863</name>
    <name evidence="3" type="ORF">PC117_g18692</name>
    <name evidence="4" type="ORF">PC118_g17351</name>
    <name evidence="5" type="ORF">PC129_g15931</name>
</gene>
<dbReference type="Proteomes" id="UP000251314">
    <property type="component" value="Unassembled WGS sequence"/>
</dbReference>
<dbReference type="VEuPathDB" id="FungiDB:PC110_g8259"/>
<dbReference type="EMBL" id="RCMG01000761">
    <property type="protein sequence ID" value="KAG2848739.1"/>
    <property type="molecule type" value="Genomic_DNA"/>
</dbReference>
<name>A0A329SF86_9STRA</name>
<sequence>MDTLYKYGTDENLLDVTTLTRSAFNQLLDRCAELTELDLAVDGHQS</sequence>
<reference evidence="6 7" key="1">
    <citation type="submission" date="2018-01" db="EMBL/GenBank/DDBJ databases">
        <title>Draft genome of the strawberry crown rot pathogen Phytophthora cactorum.</title>
        <authorList>
            <person name="Armitage A.D."/>
            <person name="Lysoe E."/>
            <person name="Nellist C.F."/>
            <person name="Harrison R.J."/>
            <person name="Brurberg M.B."/>
        </authorList>
    </citation>
    <scope>NUCLEOTIDE SEQUENCE [LARGE SCALE GENOMIC DNA]</scope>
    <source>
        <strain evidence="6 7">10300</strain>
    </source>
</reference>
<dbReference type="EMBL" id="RCMI01000765">
    <property type="protein sequence ID" value="KAG2898402.1"/>
    <property type="molecule type" value="Genomic_DNA"/>
</dbReference>
<evidence type="ECO:0000313" key="6">
    <source>
        <dbReference type="EMBL" id="RAW35444.1"/>
    </source>
</evidence>